<dbReference type="Proteomes" id="UP000594263">
    <property type="component" value="Unplaced"/>
</dbReference>
<sequence>MSSNAPCAACKFQRRKCTPECIFAPYFPPEDPQKFVNVHKVFGGSNVSKILSDLNPAQRDDAARSLAYEAEARLRDPIYGCVGLISYLQQRLKQIQIDITEARKELATYVGPSAMLMTIPQHGYGQMMYHPQQPQMMGNPSSSSSALPYTHLMGTPPVYGPGTSQQLVIRDQQQQQLMGGGNPSSSASALPYTSLIPSMMGAGSSSQPLLTREQSQLHGVDPQQYGAVAATEQHELMRNYELQQQQQQDYLQYEPGGGPIHGSGFIQMAADETGGGPSLALGVNYDNPYNQIQQQHQHDIVHQALQAQLALQSQLQHAEHVLQTPLDQQPQNKAESDEDRSADPSS</sequence>
<comment type="subcellular location">
    <subcellularLocation>
        <location evidence="1">Nucleus</location>
    </subcellularLocation>
</comment>
<dbReference type="InterPro" id="IPR004883">
    <property type="entry name" value="LOB"/>
</dbReference>
<proteinExistence type="inferred from homology"/>
<evidence type="ECO:0000313" key="8">
    <source>
        <dbReference type="Proteomes" id="UP000594263"/>
    </source>
</evidence>
<protein>
    <recommendedName>
        <fullName evidence="6">LOB domain-containing protein</fullName>
    </recommendedName>
</protein>
<dbReference type="Gramene" id="Kaladp0028s0048.1.v1.1">
    <property type="protein sequence ID" value="Kaladp0028s0048.1.v1.1.CDS.1"/>
    <property type="gene ID" value="Kaladp0028s0048.v1.1"/>
</dbReference>
<evidence type="ECO:0000256" key="5">
    <source>
        <dbReference type="SAM" id="MobiDB-lite"/>
    </source>
</evidence>
<name>A0A7N0ZSU2_KALFE</name>
<organism evidence="7 8">
    <name type="scientific">Kalanchoe fedtschenkoi</name>
    <name type="common">Lavender scallops</name>
    <name type="synonym">South American air plant</name>
    <dbReference type="NCBI Taxonomy" id="63787"/>
    <lineage>
        <taxon>Eukaryota</taxon>
        <taxon>Viridiplantae</taxon>
        <taxon>Streptophyta</taxon>
        <taxon>Embryophyta</taxon>
        <taxon>Tracheophyta</taxon>
        <taxon>Spermatophyta</taxon>
        <taxon>Magnoliopsida</taxon>
        <taxon>eudicotyledons</taxon>
        <taxon>Gunneridae</taxon>
        <taxon>Pentapetalae</taxon>
        <taxon>Saxifragales</taxon>
        <taxon>Crassulaceae</taxon>
        <taxon>Kalanchoe</taxon>
    </lineage>
</organism>
<accession>A0A7N0ZSU2</accession>
<evidence type="ECO:0000313" key="7">
    <source>
        <dbReference type="EnsemblPlants" id="Kaladp0028s0048.1.v1.1.CDS.1"/>
    </source>
</evidence>
<dbReference type="Pfam" id="PF03195">
    <property type="entry name" value="LOB"/>
    <property type="match status" value="1"/>
</dbReference>
<reference evidence="7" key="1">
    <citation type="submission" date="2021-01" db="UniProtKB">
        <authorList>
            <consortium name="EnsemblPlants"/>
        </authorList>
    </citation>
    <scope>IDENTIFICATION</scope>
</reference>
<dbReference type="GO" id="GO:0005634">
    <property type="term" value="C:nucleus"/>
    <property type="evidence" value="ECO:0007669"/>
    <property type="project" value="UniProtKB-SubCell"/>
</dbReference>
<keyword evidence="4" id="KW-0539">Nucleus</keyword>
<dbReference type="AlphaFoldDB" id="A0A7N0ZSU2"/>
<dbReference type="PANTHER" id="PTHR31301:SF83">
    <property type="entry name" value="PROTEIN ASYMMETRIC LEAVES 2"/>
    <property type="match status" value="1"/>
</dbReference>
<dbReference type="Gramene" id="Kaladp0028s0048.2.v1.1">
    <property type="protein sequence ID" value="Kaladp0028s0048.2.v1.1.CDS.1"/>
    <property type="gene ID" value="Kaladp0028s0048.v1.1"/>
</dbReference>
<dbReference type="PROSITE" id="PS50891">
    <property type="entry name" value="LOB"/>
    <property type="match status" value="1"/>
</dbReference>
<evidence type="ECO:0000259" key="6">
    <source>
        <dbReference type="PROSITE" id="PS50891"/>
    </source>
</evidence>
<comment type="similarity">
    <text evidence="2">Belongs to the LOB domain-containing protein family.</text>
</comment>
<feature type="region of interest" description="Disordered" evidence="5">
    <location>
        <begin position="320"/>
        <end position="346"/>
    </location>
</feature>
<evidence type="ECO:0000256" key="3">
    <source>
        <dbReference type="ARBA" id="ARBA00022473"/>
    </source>
</evidence>
<dbReference type="PANTHER" id="PTHR31301">
    <property type="entry name" value="LOB DOMAIN-CONTAINING PROTEIN 4-RELATED"/>
    <property type="match status" value="1"/>
</dbReference>
<dbReference type="EnsemblPlants" id="Kaladp0028s0048.2.v1.1">
    <property type="protein sequence ID" value="Kaladp0028s0048.2.v1.1.CDS.1"/>
    <property type="gene ID" value="Kaladp0028s0048.v1.1"/>
</dbReference>
<keyword evidence="3" id="KW-0217">Developmental protein</keyword>
<feature type="region of interest" description="Disordered" evidence="5">
    <location>
        <begin position="252"/>
        <end position="271"/>
    </location>
</feature>
<feature type="domain" description="LOB" evidence="6">
    <location>
        <begin position="5"/>
        <end position="106"/>
    </location>
</feature>
<evidence type="ECO:0000256" key="1">
    <source>
        <dbReference type="ARBA" id="ARBA00004123"/>
    </source>
</evidence>
<evidence type="ECO:0000256" key="4">
    <source>
        <dbReference type="ARBA" id="ARBA00023242"/>
    </source>
</evidence>
<dbReference type="EnsemblPlants" id="Kaladp0028s0048.1.v1.1">
    <property type="protein sequence ID" value="Kaladp0028s0048.1.v1.1.CDS.1"/>
    <property type="gene ID" value="Kaladp0028s0048.v1.1"/>
</dbReference>
<evidence type="ECO:0000256" key="2">
    <source>
        <dbReference type="ARBA" id="ARBA00005474"/>
    </source>
</evidence>
<keyword evidence="8" id="KW-1185">Reference proteome</keyword>